<keyword evidence="4 5" id="KW-0418">Kinase</keyword>
<feature type="binding site" evidence="5">
    <location>
        <position position="92"/>
    </location>
    <ligand>
        <name>AMP</name>
        <dbReference type="ChEBI" id="CHEBI:456215"/>
    </ligand>
</feature>
<feature type="region of interest" description="LID" evidence="5">
    <location>
        <begin position="121"/>
        <end position="158"/>
    </location>
</feature>
<dbReference type="AlphaFoldDB" id="A0AAJ1MLA1"/>
<feature type="binding site" evidence="5">
    <location>
        <position position="194"/>
    </location>
    <ligand>
        <name>ATP</name>
        <dbReference type="ChEBI" id="CHEBI:30616"/>
    </ligand>
</feature>
<dbReference type="GO" id="GO:0005737">
    <property type="term" value="C:cytoplasm"/>
    <property type="evidence" value="ECO:0007669"/>
    <property type="project" value="UniProtKB-SubCell"/>
</dbReference>
<feature type="binding site" evidence="5">
    <location>
        <position position="31"/>
    </location>
    <ligand>
        <name>AMP</name>
        <dbReference type="ChEBI" id="CHEBI:456215"/>
    </ligand>
</feature>
<dbReference type="HAMAP" id="MF_00235">
    <property type="entry name" value="Adenylate_kinase_Adk"/>
    <property type="match status" value="1"/>
</dbReference>
<dbReference type="PROSITE" id="PS00113">
    <property type="entry name" value="ADENYLATE_KINASE"/>
    <property type="match status" value="1"/>
</dbReference>
<comment type="subcellular location">
    <subcellularLocation>
        <location evidence="5 7">Cytoplasm</location>
    </subcellularLocation>
</comment>
<organism evidence="9 10">
    <name type="scientific">Candidatus Thalassospirochaeta sargassi</name>
    <dbReference type="NCBI Taxonomy" id="3119039"/>
    <lineage>
        <taxon>Bacteria</taxon>
        <taxon>Pseudomonadati</taxon>
        <taxon>Spirochaetota</taxon>
        <taxon>Spirochaetia</taxon>
        <taxon>Spirochaetales</taxon>
        <taxon>Spirochaetaceae</taxon>
        <taxon>Candidatus Thalassospirochaeta</taxon>
    </lineage>
</organism>
<comment type="catalytic activity">
    <reaction evidence="5 7">
        <text>AMP + ATP = 2 ADP</text>
        <dbReference type="Rhea" id="RHEA:12973"/>
        <dbReference type="ChEBI" id="CHEBI:30616"/>
        <dbReference type="ChEBI" id="CHEBI:456215"/>
        <dbReference type="ChEBI" id="CHEBI:456216"/>
        <dbReference type="EC" id="2.7.4.3"/>
    </reaction>
</comment>
<feature type="binding site" evidence="5">
    <location>
        <position position="145"/>
    </location>
    <ligand>
        <name>Zn(2+)</name>
        <dbReference type="ChEBI" id="CHEBI:29105"/>
        <note>structural</note>
    </ligand>
</feature>
<feature type="binding site" evidence="5">
    <location>
        <position position="128"/>
    </location>
    <ligand>
        <name>Zn(2+)</name>
        <dbReference type="ChEBI" id="CHEBI:29105"/>
        <note>structural</note>
    </ligand>
</feature>
<dbReference type="NCBIfam" id="TIGR01351">
    <property type="entry name" value="adk"/>
    <property type="match status" value="1"/>
</dbReference>
<evidence type="ECO:0000256" key="2">
    <source>
        <dbReference type="ARBA" id="ARBA00022727"/>
    </source>
</evidence>
<reference evidence="9 10" key="1">
    <citation type="submission" date="2022-12" db="EMBL/GenBank/DDBJ databases">
        <title>Metagenome assembled genome from gulf of manar.</title>
        <authorList>
            <person name="Kohli P."/>
            <person name="Pk S."/>
            <person name="Venkata Ramana C."/>
            <person name="Sasikala C."/>
        </authorList>
    </citation>
    <scope>NUCLEOTIDE SEQUENCE [LARGE SCALE GENOMIC DNA]</scope>
    <source>
        <strain evidence="9">JB008</strain>
    </source>
</reference>
<dbReference type="Gene3D" id="3.40.50.300">
    <property type="entry name" value="P-loop containing nucleotide triphosphate hydrolases"/>
    <property type="match status" value="1"/>
</dbReference>
<dbReference type="SUPFAM" id="SSF52540">
    <property type="entry name" value="P-loop containing nucleoside triphosphate hydrolases"/>
    <property type="match status" value="1"/>
</dbReference>
<dbReference type="InterPro" id="IPR000850">
    <property type="entry name" value="Adenylat/UMP-CMP_kin"/>
</dbReference>
<comment type="subunit">
    <text evidence="5 7">Monomer.</text>
</comment>
<feature type="binding site" evidence="5">
    <location>
        <begin position="57"/>
        <end position="59"/>
    </location>
    <ligand>
        <name>AMP</name>
        <dbReference type="ChEBI" id="CHEBI:456215"/>
    </ligand>
</feature>
<comment type="caution">
    <text evidence="5">Lacks conserved residue(s) required for the propagation of feature annotation.</text>
</comment>
<dbReference type="Pfam" id="PF05191">
    <property type="entry name" value="ADK_lid"/>
    <property type="match status" value="1"/>
</dbReference>
<dbReference type="GO" id="GO:0008270">
    <property type="term" value="F:zinc ion binding"/>
    <property type="evidence" value="ECO:0007669"/>
    <property type="project" value="UniProtKB-UniRule"/>
</dbReference>
<dbReference type="EMBL" id="JAQQAL010000008">
    <property type="protein sequence ID" value="MDC7225545.1"/>
    <property type="molecule type" value="Genomic_DNA"/>
</dbReference>
<feature type="region of interest" description="NMP" evidence="5">
    <location>
        <begin position="30"/>
        <end position="59"/>
    </location>
</feature>
<keyword evidence="5" id="KW-0963">Cytoplasm</keyword>
<feature type="binding site" evidence="5">
    <location>
        <position position="155"/>
    </location>
    <ligand>
        <name>AMP</name>
        <dbReference type="ChEBI" id="CHEBI:456215"/>
    </ligand>
</feature>
<sequence>MKLIFLGPPGAGKGTIASKICENLGIPHISTGDLFRKAIKNQTELGKKVQQIIESGDLVPDALTVALVKERLNNPDVEKGYILDGFPRTIGQADSLSEFSSIDAVINFTITDDQVIKRLAGRRLCKNCGAGYHVDTVKPKEEGICDKCGGELIIRPDDAPEAIKNRLAVYYESTEPLIDYYRQKGILNDVDGSPEVAAVVKDTETTISAI</sequence>
<keyword evidence="2 5" id="KW-0545">Nucleotide biosynthesis</keyword>
<comment type="pathway">
    <text evidence="5">Purine metabolism; AMP biosynthesis via salvage pathway; AMP from ADP: step 1/1.</text>
</comment>
<evidence type="ECO:0000259" key="8">
    <source>
        <dbReference type="Pfam" id="PF05191"/>
    </source>
</evidence>
<evidence type="ECO:0000313" key="9">
    <source>
        <dbReference type="EMBL" id="MDC7225545.1"/>
    </source>
</evidence>
<dbReference type="PANTHER" id="PTHR23359">
    <property type="entry name" value="NUCLEOTIDE KINASE"/>
    <property type="match status" value="1"/>
</dbReference>
<evidence type="ECO:0000256" key="5">
    <source>
        <dbReference type="HAMAP-Rule" id="MF_00235"/>
    </source>
</evidence>
<protein>
    <recommendedName>
        <fullName evidence="5 7">Adenylate kinase</fullName>
        <shortName evidence="5">AK</shortName>
        <ecNumber evidence="5 7">2.7.4.3</ecNumber>
    </recommendedName>
    <alternativeName>
        <fullName evidence="5">ATP-AMP transphosphorylase</fullName>
    </alternativeName>
    <alternativeName>
        <fullName evidence="5">ATP:AMP phosphotransferase</fullName>
    </alternativeName>
    <alternativeName>
        <fullName evidence="5">Adenylate monophosphate kinase</fullName>
    </alternativeName>
</protein>
<comment type="function">
    <text evidence="5">Catalyzes the reversible transfer of the terminal phosphate group between ATP and AMP. Plays an important role in cellular energy homeostasis and in adenine nucleotide metabolism.</text>
</comment>
<accession>A0AAJ1MLA1</accession>
<keyword evidence="5" id="KW-0479">Metal-binding</keyword>
<dbReference type="InterPro" id="IPR007862">
    <property type="entry name" value="Adenylate_kinase_lid-dom"/>
</dbReference>
<feature type="binding site" evidence="5">
    <location>
        <position position="166"/>
    </location>
    <ligand>
        <name>AMP</name>
        <dbReference type="ChEBI" id="CHEBI:456215"/>
    </ligand>
</feature>
<keyword evidence="3 5" id="KW-0547">Nucleotide-binding</keyword>
<gene>
    <name evidence="5" type="primary">adk</name>
    <name evidence="9" type="ORF">PQJ61_02135</name>
</gene>
<evidence type="ECO:0000256" key="3">
    <source>
        <dbReference type="ARBA" id="ARBA00022741"/>
    </source>
</evidence>
<dbReference type="GO" id="GO:0004017">
    <property type="term" value="F:AMP kinase activity"/>
    <property type="evidence" value="ECO:0007669"/>
    <property type="project" value="UniProtKB-UniRule"/>
</dbReference>
<proteinExistence type="inferred from homology"/>
<keyword evidence="5 7" id="KW-0067">ATP-binding</keyword>
<feature type="binding site" evidence="5">
    <location>
        <begin position="10"/>
        <end position="15"/>
    </location>
    <ligand>
        <name>ATP</name>
        <dbReference type="ChEBI" id="CHEBI:30616"/>
    </ligand>
</feature>
<dbReference type="PRINTS" id="PR00094">
    <property type="entry name" value="ADENYLTKNASE"/>
</dbReference>
<evidence type="ECO:0000256" key="6">
    <source>
        <dbReference type="RuleBase" id="RU003330"/>
    </source>
</evidence>
<comment type="similarity">
    <text evidence="5 6">Belongs to the adenylate kinase family.</text>
</comment>
<evidence type="ECO:0000256" key="7">
    <source>
        <dbReference type="RuleBase" id="RU003331"/>
    </source>
</evidence>
<keyword evidence="5" id="KW-0862">Zinc</keyword>
<dbReference type="EC" id="2.7.4.3" evidence="5 7"/>
<dbReference type="NCBIfam" id="NF001380">
    <property type="entry name" value="PRK00279.1-2"/>
    <property type="match status" value="1"/>
</dbReference>
<dbReference type="GO" id="GO:0005524">
    <property type="term" value="F:ATP binding"/>
    <property type="evidence" value="ECO:0007669"/>
    <property type="project" value="UniProtKB-UniRule"/>
</dbReference>
<dbReference type="FunFam" id="3.40.50.300:FF:000106">
    <property type="entry name" value="Adenylate kinase mitochondrial"/>
    <property type="match status" value="1"/>
</dbReference>
<feature type="domain" description="Adenylate kinase active site lid" evidence="8">
    <location>
        <begin position="122"/>
        <end position="157"/>
    </location>
</feature>
<feature type="binding site" evidence="5">
    <location>
        <position position="125"/>
    </location>
    <ligand>
        <name>Zn(2+)</name>
        <dbReference type="ChEBI" id="CHEBI:29105"/>
        <note>structural</note>
    </ligand>
</feature>
<dbReference type="Proteomes" id="UP001221217">
    <property type="component" value="Unassembled WGS sequence"/>
</dbReference>
<dbReference type="InterPro" id="IPR033690">
    <property type="entry name" value="Adenylat_kinase_CS"/>
</dbReference>
<dbReference type="Pfam" id="PF00406">
    <property type="entry name" value="ADK"/>
    <property type="match status" value="1"/>
</dbReference>
<dbReference type="CDD" id="cd01428">
    <property type="entry name" value="ADK"/>
    <property type="match status" value="1"/>
</dbReference>
<keyword evidence="1 5" id="KW-0808">Transferase</keyword>
<evidence type="ECO:0000256" key="1">
    <source>
        <dbReference type="ARBA" id="ARBA00022679"/>
    </source>
</evidence>
<feature type="binding site" evidence="5">
    <location>
        <position position="148"/>
    </location>
    <ligand>
        <name>Zn(2+)</name>
        <dbReference type="ChEBI" id="CHEBI:29105"/>
        <note>structural</note>
    </ligand>
</feature>
<evidence type="ECO:0000313" key="10">
    <source>
        <dbReference type="Proteomes" id="UP001221217"/>
    </source>
</evidence>
<comment type="domain">
    <text evidence="5">Consists of three domains, a large central CORE domain and two small peripheral domains, NMPbind and LID, which undergo movements during catalysis. The LID domain closes over the site of phosphoryl transfer upon ATP binding. Assembling and dissambling the active center during each catalytic cycle provides an effective means to prevent ATP hydrolysis. Some bacteria have evolved a zinc-coordinating structure that stabilizes the LID domain.</text>
</comment>
<dbReference type="InterPro" id="IPR027417">
    <property type="entry name" value="P-loop_NTPase"/>
</dbReference>
<dbReference type="NCBIfam" id="NF001381">
    <property type="entry name" value="PRK00279.1-3"/>
    <property type="match status" value="1"/>
</dbReference>
<evidence type="ECO:0000256" key="4">
    <source>
        <dbReference type="ARBA" id="ARBA00022777"/>
    </source>
</evidence>
<feature type="binding site" evidence="5">
    <location>
        <begin position="85"/>
        <end position="88"/>
    </location>
    <ligand>
        <name>AMP</name>
        <dbReference type="ChEBI" id="CHEBI:456215"/>
    </ligand>
</feature>
<dbReference type="InterPro" id="IPR006259">
    <property type="entry name" value="Adenyl_kin_sub"/>
</dbReference>
<feature type="binding site" evidence="5">
    <location>
        <position position="122"/>
    </location>
    <ligand>
        <name>ATP</name>
        <dbReference type="ChEBI" id="CHEBI:30616"/>
    </ligand>
</feature>
<feature type="binding site" evidence="5">
    <location>
        <position position="36"/>
    </location>
    <ligand>
        <name>AMP</name>
        <dbReference type="ChEBI" id="CHEBI:456215"/>
    </ligand>
</feature>
<dbReference type="GO" id="GO:0044209">
    <property type="term" value="P:AMP salvage"/>
    <property type="evidence" value="ECO:0007669"/>
    <property type="project" value="UniProtKB-UniRule"/>
</dbReference>
<name>A0AAJ1MLA1_9SPIO</name>
<comment type="caution">
    <text evidence="9">The sequence shown here is derived from an EMBL/GenBank/DDBJ whole genome shotgun (WGS) entry which is preliminary data.</text>
</comment>